<keyword evidence="3" id="KW-1185">Reference proteome</keyword>
<evidence type="ECO:0000256" key="1">
    <source>
        <dbReference type="SAM" id="MobiDB-lite"/>
    </source>
</evidence>
<protein>
    <submittedName>
        <fullName evidence="2">OmpH family outer membrane protein</fullName>
    </submittedName>
</protein>
<name>A0ABZ0B561_9SPHN</name>
<gene>
    <name evidence="2" type="ORF">RPR59_08535</name>
</gene>
<feature type="compositionally biased region" description="Polar residues" evidence="1">
    <location>
        <begin position="169"/>
        <end position="180"/>
    </location>
</feature>
<dbReference type="InterPro" id="IPR024930">
    <property type="entry name" value="Skp_dom_sf"/>
</dbReference>
<organism evidence="2 3">
    <name type="scientific">Stakelama saccharophila</name>
    <dbReference type="NCBI Taxonomy" id="3075605"/>
    <lineage>
        <taxon>Bacteria</taxon>
        <taxon>Pseudomonadati</taxon>
        <taxon>Pseudomonadota</taxon>
        <taxon>Alphaproteobacteria</taxon>
        <taxon>Sphingomonadales</taxon>
        <taxon>Sphingomonadaceae</taxon>
        <taxon>Stakelama</taxon>
    </lineage>
</organism>
<dbReference type="InterPro" id="IPR005632">
    <property type="entry name" value="Chaperone_Skp"/>
</dbReference>
<reference evidence="2 3" key="1">
    <citation type="submission" date="2023-09" db="EMBL/GenBank/DDBJ databases">
        <authorList>
            <person name="Rey-Velasco X."/>
        </authorList>
    </citation>
    <scope>NUCLEOTIDE SEQUENCE [LARGE SCALE GENOMIC DNA]</scope>
    <source>
        <strain evidence="2 3">W311</strain>
    </source>
</reference>
<dbReference type="EMBL" id="CP135076">
    <property type="protein sequence ID" value="WNO52521.1"/>
    <property type="molecule type" value="Genomic_DNA"/>
</dbReference>
<evidence type="ECO:0000313" key="2">
    <source>
        <dbReference type="EMBL" id="WNO52521.1"/>
    </source>
</evidence>
<feature type="region of interest" description="Disordered" evidence="1">
    <location>
        <begin position="169"/>
        <end position="205"/>
    </location>
</feature>
<dbReference type="SMART" id="SM00935">
    <property type="entry name" value="OmpH"/>
    <property type="match status" value="1"/>
</dbReference>
<dbReference type="Pfam" id="PF03938">
    <property type="entry name" value="OmpH"/>
    <property type="match status" value="1"/>
</dbReference>
<dbReference type="Gene3D" id="3.30.910.20">
    <property type="entry name" value="Skp domain"/>
    <property type="match status" value="1"/>
</dbReference>
<dbReference type="Proteomes" id="UP001302249">
    <property type="component" value="Chromosome"/>
</dbReference>
<accession>A0ABZ0B561</accession>
<evidence type="ECO:0000313" key="3">
    <source>
        <dbReference type="Proteomes" id="UP001302249"/>
    </source>
</evidence>
<sequence>MAPIAIAAPAQAQVSGVAVANPEQAIQDTTAWKNAIAQIQTTYKAQIDQAQSRSDAVQAELKPLVQSFEQARQAANPDQNALQQQARTIQQKQQAAKEEISRLTQPVQRARAYALEQISKQYQAAVQAALQGKNVQILLRPDSVIYAAPTTDITSDITAQLNRLVTNVSTTPPANWQPGQNEAAGTAPATVQPTQPQSNPSPNGR</sequence>
<dbReference type="SUPFAM" id="SSF111384">
    <property type="entry name" value="OmpH-like"/>
    <property type="match status" value="1"/>
</dbReference>
<proteinExistence type="predicted"/>
<dbReference type="RefSeq" id="WP_313913050.1">
    <property type="nucleotide sequence ID" value="NZ_CP135076.1"/>
</dbReference>
<feature type="compositionally biased region" description="Low complexity" evidence="1">
    <location>
        <begin position="192"/>
        <end position="205"/>
    </location>
</feature>